<feature type="region of interest" description="Disordered" evidence="1">
    <location>
        <begin position="64"/>
        <end position="87"/>
    </location>
</feature>
<evidence type="ECO:0000256" key="1">
    <source>
        <dbReference type="SAM" id="MobiDB-lite"/>
    </source>
</evidence>
<dbReference type="Proteomes" id="UP001239213">
    <property type="component" value="Unassembled WGS sequence"/>
</dbReference>
<dbReference type="AlphaFoldDB" id="A0AAI9Y812"/>
<sequence>MLFADTDHVGGGSSIVSDQDKSTACECQPPNGLAADLFRKANSVLSRAIGDCCFRTATQATRSDKGFKGIPRHKQPQQSGEAPFRPYIDPRNQDVFPRVPGLNGKLRRMPSIPSSRRTGAVCDKLTFWSGDICRPVFVNAGIAIGLAQSIPAEFPGFGKTSRPNVVVTPVRAVCLSATFVLASTSPTGYGVGRYLSPCTLYQGSVPMRSSPAVSVYCLAGRHRVWLIRIYIGHGFKIQGLMQP</sequence>
<gene>
    <name evidence="2" type="ORF">CCUS01_03516</name>
</gene>
<dbReference type="EMBL" id="MPDP01000057">
    <property type="protein sequence ID" value="KAK1487172.1"/>
    <property type="molecule type" value="Genomic_DNA"/>
</dbReference>
<organism evidence="2 3">
    <name type="scientific">Colletotrichum cuscutae</name>
    <dbReference type="NCBI Taxonomy" id="1209917"/>
    <lineage>
        <taxon>Eukaryota</taxon>
        <taxon>Fungi</taxon>
        <taxon>Dikarya</taxon>
        <taxon>Ascomycota</taxon>
        <taxon>Pezizomycotina</taxon>
        <taxon>Sordariomycetes</taxon>
        <taxon>Hypocreomycetidae</taxon>
        <taxon>Glomerellales</taxon>
        <taxon>Glomerellaceae</taxon>
        <taxon>Colletotrichum</taxon>
        <taxon>Colletotrichum acutatum species complex</taxon>
    </lineage>
</organism>
<comment type="caution">
    <text evidence="2">The sequence shown here is derived from an EMBL/GenBank/DDBJ whole genome shotgun (WGS) entry which is preliminary data.</text>
</comment>
<evidence type="ECO:0000313" key="3">
    <source>
        <dbReference type="Proteomes" id="UP001239213"/>
    </source>
</evidence>
<name>A0AAI9Y812_9PEZI</name>
<accession>A0AAI9Y812</accession>
<keyword evidence="3" id="KW-1185">Reference proteome</keyword>
<feature type="region of interest" description="Disordered" evidence="1">
    <location>
        <begin position="1"/>
        <end position="22"/>
    </location>
</feature>
<reference evidence="2" key="1">
    <citation type="submission" date="2016-11" db="EMBL/GenBank/DDBJ databases">
        <title>The genome sequence of Colletotrichum cuscutae.</title>
        <authorList>
            <person name="Baroncelli R."/>
        </authorList>
    </citation>
    <scope>NUCLEOTIDE SEQUENCE</scope>
    <source>
        <strain evidence="2">IMI 304802</strain>
    </source>
</reference>
<protein>
    <submittedName>
        <fullName evidence="2">Uncharacterized protein</fullName>
    </submittedName>
</protein>
<proteinExistence type="predicted"/>
<evidence type="ECO:0000313" key="2">
    <source>
        <dbReference type="EMBL" id="KAK1487172.1"/>
    </source>
</evidence>